<dbReference type="InterPro" id="IPR020260">
    <property type="entry name" value="Uncharacterised_YueH"/>
</dbReference>
<dbReference type="RefSeq" id="WP_077140630.1">
    <property type="nucleotide sequence ID" value="NZ_CBCSGK010000002.1"/>
</dbReference>
<dbReference type="AlphaFoldDB" id="A0A1Q1G2G0"/>
<dbReference type="STRING" id="1849491.BVH56_06320"/>
<dbReference type="EMBL" id="RKRK01000002">
    <property type="protein sequence ID" value="RPF57636.1"/>
    <property type="molecule type" value="Genomic_DNA"/>
</dbReference>
<organism evidence="1 2">
    <name type="scientific">Abyssicoccus albus</name>
    <dbReference type="NCBI Taxonomy" id="1817405"/>
    <lineage>
        <taxon>Bacteria</taxon>
        <taxon>Bacillati</taxon>
        <taxon>Bacillota</taxon>
        <taxon>Bacilli</taxon>
        <taxon>Bacillales</taxon>
        <taxon>Abyssicoccaceae</taxon>
    </lineage>
</organism>
<proteinExistence type="predicted"/>
<dbReference type="Proteomes" id="UP000277108">
    <property type="component" value="Unassembled WGS sequence"/>
</dbReference>
<gene>
    <name evidence="1" type="ORF">EDD62_0257</name>
</gene>
<dbReference type="Pfam" id="PF14166">
    <property type="entry name" value="YueH"/>
    <property type="match status" value="1"/>
</dbReference>
<reference evidence="1 2" key="1">
    <citation type="submission" date="2018-11" db="EMBL/GenBank/DDBJ databases">
        <title>Genomic Encyclopedia of Type Strains, Phase IV (KMG-IV): sequencing the most valuable type-strain genomes for metagenomic binning, comparative biology and taxonomic classification.</title>
        <authorList>
            <person name="Goeker M."/>
        </authorList>
    </citation>
    <scope>NUCLEOTIDE SEQUENCE [LARGE SCALE GENOMIC DNA]</scope>
    <source>
        <strain evidence="1 2">DSM 29158</strain>
    </source>
</reference>
<accession>A0A1Q1G2G0</accession>
<name>A0A1Q1G2G0_9BACL</name>
<comment type="caution">
    <text evidence="1">The sequence shown here is derived from an EMBL/GenBank/DDBJ whole genome shotgun (WGS) entry which is preliminary data.</text>
</comment>
<dbReference type="OrthoDB" id="2390431at2"/>
<sequence length="79" mass="9453">MKIRKSISEGYECKVFIYQNKKEEYTVISIPDLNWSIQFEDDLYGESLEEHLVHSLFNLVDESLARELALRINQWIIEM</sequence>
<protein>
    <submittedName>
        <fullName evidence="1">YueH-like protein</fullName>
    </submittedName>
</protein>
<accession>A0A3N5BII2</accession>
<evidence type="ECO:0000313" key="2">
    <source>
        <dbReference type="Proteomes" id="UP000277108"/>
    </source>
</evidence>
<keyword evidence="2" id="KW-1185">Reference proteome</keyword>
<evidence type="ECO:0000313" key="1">
    <source>
        <dbReference type="EMBL" id="RPF57636.1"/>
    </source>
</evidence>